<reference evidence="1" key="1">
    <citation type="submission" date="2018-02" db="EMBL/GenBank/DDBJ databases">
        <title>Rhizophora mucronata_Transcriptome.</title>
        <authorList>
            <person name="Meera S.P."/>
            <person name="Sreeshan A."/>
            <person name="Augustine A."/>
        </authorList>
    </citation>
    <scope>NUCLEOTIDE SEQUENCE</scope>
    <source>
        <tissue evidence="1">Leaf</tissue>
    </source>
</reference>
<accession>A0A2P2IXJ2</accession>
<sequence length="33" mass="3601">MNCSCVTNSSSGIETFFSVLQLLLKMGSLLYTL</sequence>
<organism evidence="1">
    <name type="scientific">Rhizophora mucronata</name>
    <name type="common">Asiatic mangrove</name>
    <dbReference type="NCBI Taxonomy" id="61149"/>
    <lineage>
        <taxon>Eukaryota</taxon>
        <taxon>Viridiplantae</taxon>
        <taxon>Streptophyta</taxon>
        <taxon>Embryophyta</taxon>
        <taxon>Tracheophyta</taxon>
        <taxon>Spermatophyta</taxon>
        <taxon>Magnoliopsida</taxon>
        <taxon>eudicotyledons</taxon>
        <taxon>Gunneridae</taxon>
        <taxon>Pentapetalae</taxon>
        <taxon>rosids</taxon>
        <taxon>fabids</taxon>
        <taxon>Malpighiales</taxon>
        <taxon>Rhizophoraceae</taxon>
        <taxon>Rhizophora</taxon>
    </lineage>
</organism>
<evidence type="ECO:0000313" key="1">
    <source>
        <dbReference type="EMBL" id="MBW85931.1"/>
    </source>
</evidence>
<protein>
    <submittedName>
        <fullName evidence="1">Uncharacterized protein MANES_15G173000</fullName>
    </submittedName>
</protein>
<dbReference type="EMBL" id="GGEC01005448">
    <property type="protein sequence ID" value="MBW85931.1"/>
    <property type="molecule type" value="Transcribed_RNA"/>
</dbReference>
<name>A0A2P2IXJ2_RHIMU</name>
<dbReference type="AlphaFoldDB" id="A0A2P2IXJ2"/>
<proteinExistence type="predicted"/>